<sequence>MNIGKIRIQTQYALAGKIAYVMLDFYRSEVCELKLQKDVKMPLRKVRILVILLVAIVLLIVMHHNLFNLHDLLRKEDSEPRYGGLQRFTGERIGEEIPVLIPAVEERLGGVIAAVNSIFRNTRSNVVFYIVTTNDTIDHLRAWLQKEELMGIKYKILGFDPHILKGKVQVEGDSTEVKPLTFVRFYLPMLISGTEKAIYLDDDVIVQGDIRELYDTELKAGHAAAFSEDCDSVSSKVLVRGAGRQNTYLGFLDYKKETIRKLGLKASTCSFNPGVFVANLTEWKQQNITEQLEKWMEINVVENLYGGALAGSITTPPMLLVFYKQYSSIDPMWHVRHLGSNAGTRYSSHFIKAAKLLHWNGRFKPWGRTASFSEIWDKWYIPDPTGKFHPVRRHAEEEDAH</sequence>
<gene>
    <name evidence="12" type="ORF">scyTo_0005257</name>
</gene>
<dbReference type="Gene3D" id="3.90.550.10">
    <property type="entry name" value="Spore Coat Polysaccharide Biosynthesis Protein SpsA, Chain A"/>
    <property type="match status" value="1"/>
</dbReference>
<dbReference type="GO" id="GO:0016020">
    <property type="term" value="C:membrane"/>
    <property type="evidence" value="ECO:0007669"/>
    <property type="project" value="UniProtKB-SubCell"/>
</dbReference>
<feature type="transmembrane region" description="Helical" evidence="11">
    <location>
        <begin position="46"/>
        <end position="67"/>
    </location>
</feature>
<organism evidence="12 13">
    <name type="scientific">Scyliorhinus torazame</name>
    <name type="common">Cloudy catshark</name>
    <name type="synonym">Catulus torazame</name>
    <dbReference type="NCBI Taxonomy" id="75743"/>
    <lineage>
        <taxon>Eukaryota</taxon>
        <taxon>Metazoa</taxon>
        <taxon>Chordata</taxon>
        <taxon>Craniata</taxon>
        <taxon>Vertebrata</taxon>
        <taxon>Chondrichthyes</taxon>
        <taxon>Elasmobranchii</taxon>
        <taxon>Galeomorphii</taxon>
        <taxon>Galeoidea</taxon>
        <taxon>Carcharhiniformes</taxon>
        <taxon>Scyliorhinidae</taxon>
        <taxon>Scyliorhinus</taxon>
    </lineage>
</organism>
<dbReference type="STRING" id="75743.A0A401P4W0"/>
<reference evidence="12 13" key="1">
    <citation type="journal article" date="2018" name="Nat. Ecol. Evol.">
        <title>Shark genomes provide insights into elasmobranch evolution and the origin of vertebrates.</title>
        <authorList>
            <person name="Hara Y"/>
            <person name="Yamaguchi K"/>
            <person name="Onimaru K"/>
            <person name="Kadota M"/>
            <person name="Koyanagi M"/>
            <person name="Keeley SD"/>
            <person name="Tatsumi K"/>
            <person name="Tanaka K"/>
            <person name="Motone F"/>
            <person name="Kageyama Y"/>
            <person name="Nozu R"/>
            <person name="Adachi N"/>
            <person name="Nishimura O"/>
            <person name="Nakagawa R"/>
            <person name="Tanegashima C"/>
            <person name="Kiyatake I"/>
            <person name="Matsumoto R"/>
            <person name="Murakumo K"/>
            <person name="Nishida K"/>
            <person name="Terakita A"/>
            <person name="Kuratani S"/>
            <person name="Sato K"/>
            <person name="Hyodo S Kuraku.S."/>
        </authorList>
    </citation>
    <scope>NUCLEOTIDE SEQUENCE [LARGE SCALE GENOMIC DNA]</scope>
</reference>
<keyword evidence="13" id="KW-1185">Reference proteome</keyword>
<keyword evidence="5 11" id="KW-0812">Transmembrane</keyword>
<evidence type="ECO:0000256" key="9">
    <source>
        <dbReference type="ARBA" id="ARBA00023180"/>
    </source>
</evidence>
<evidence type="ECO:0000256" key="4">
    <source>
        <dbReference type="ARBA" id="ARBA00022679"/>
    </source>
</evidence>
<evidence type="ECO:0000256" key="3">
    <source>
        <dbReference type="ARBA" id="ARBA00022676"/>
    </source>
</evidence>
<keyword evidence="4" id="KW-0808">Transferase</keyword>
<name>A0A401P4W0_SCYTO</name>
<evidence type="ECO:0000256" key="7">
    <source>
        <dbReference type="ARBA" id="ARBA00022989"/>
    </source>
</evidence>
<protein>
    <recommendedName>
        <fullName evidence="10">Glycosyltransferase 8 domain-containing protein 1</fullName>
    </recommendedName>
</protein>
<evidence type="ECO:0000256" key="6">
    <source>
        <dbReference type="ARBA" id="ARBA00022968"/>
    </source>
</evidence>
<comment type="similarity">
    <text evidence="2">Belongs to the glycosyltransferase 8 family.</text>
</comment>
<evidence type="ECO:0000256" key="2">
    <source>
        <dbReference type="ARBA" id="ARBA00006351"/>
    </source>
</evidence>
<dbReference type="InterPro" id="IPR002495">
    <property type="entry name" value="Glyco_trans_8"/>
</dbReference>
<dbReference type="GO" id="GO:0008194">
    <property type="term" value="F:UDP-glycosyltransferase activity"/>
    <property type="evidence" value="ECO:0007669"/>
    <property type="project" value="UniProtKB-ARBA"/>
</dbReference>
<keyword evidence="7 11" id="KW-1133">Transmembrane helix</keyword>
<dbReference type="GO" id="GO:0005794">
    <property type="term" value="C:Golgi apparatus"/>
    <property type="evidence" value="ECO:0007669"/>
    <property type="project" value="TreeGrafter"/>
</dbReference>
<keyword evidence="6" id="KW-0735">Signal-anchor</keyword>
<dbReference type="AlphaFoldDB" id="A0A401P4W0"/>
<dbReference type="EMBL" id="BFAA01001619">
    <property type="protein sequence ID" value="GCB68148.1"/>
    <property type="molecule type" value="Genomic_DNA"/>
</dbReference>
<evidence type="ECO:0000256" key="8">
    <source>
        <dbReference type="ARBA" id="ARBA00023136"/>
    </source>
</evidence>
<dbReference type="Proteomes" id="UP000288216">
    <property type="component" value="Unassembled WGS sequence"/>
</dbReference>
<keyword evidence="3" id="KW-0328">Glycosyltransferase</keyword>
<evidence type="ECO:0000256" key="1">
    <source>
        <dbReference type="ARBA" id="ARBA00004606"/>
    </source>
</evidence>
<dbReference type="PANTHER" id="PTHR13778:SF3">
    <property type="entry name" value="GLYCOSYLTRANSFERASE 8 DOMAIN-CONTAINING PROTEIN 1"/>
    <property type="match status" value="1"/>
</dbReference>
<dbReference type="OMA" id="YKQHSNI"/>
<evidence type="ECO:0000313" key="12">
    <source>
        <dbReference type="EMBL" id="GCB68148.1"/>
    </source>
</evidence>
<dbReference type="CDD" id="cd06429">
    <property type="entry name" value="GT8_like_1"/>
    <property type="match status" value="1"/>
</dbReference>
<dbReference type="Pfam" id="PF01501">
    <property type="entry name" value="Glyco_transf_8"/>
    <property type="match status" value="1"/>
</dbReference>
<accession>A0A401P4W0</accession>
<evidence type="ECO:0000313" key="13">
    <source>
        <dbReference type="Proteomes" id="UP000288216"/>
    </source>
</evidence>
<dbReference type="OrthoDB" id="411524at2759"/>
<keyword evidence="9" id="KW-0325">Glycoprotein</keyword>
<evidence type="ECO:0000256" key="5">
    <source>
        <dbReference type="ARBA" id="ARBA00022692"/>
    </source>
</evidence>
<dbReference type="SUPFAM" id="SSF53448">
    <property type="entry name" value="Nucleotide-diphospho-sugar transferases"/>
    <property type="match status" value="1"/>
</dbReference>
<dbReference type="InterPro" id="IPR029044">
    <property type="entry name" value="Nucleotide-diphossugar_trans"/>
</dbReference>
<evidence type="ECO:0000256" key="11">
    <source>
        <dbReference type="SAM" id="Phobius"/>
    </source>
</evidence>
<dbReference type="InterPro" id="IPR050748">
    <property type="entry name" value="Glycosyltrans_8_dom-fam"/>
</dbReference>
<comment type="subcellular location">
    <subcellularLocation>
        <location evidence="1">Membrane</location>
        <topology evidence="1">Single-pass type II membrane protein</topology>
    </subcellularLocation>
</comment>
<evidence type="ECO:0000256" key="10">
    <source>
        <dbReference type="ARBA" id="ARBA00041022"/>
    </source>
</evidence>
<keyword evidence="8 11" id="KW-0472">Membrane</keyword>
<dbReference type="PANTHER" id="PTHR13778">
    <property type="entry name" value="GLYCOSYLTRANSFERASE 8 DOMAIN-CONTAINING PROTEIN"/>
    <property type="match status" value="1"/>
</dbReference>
<comment type="caution">
    <text evidence="12">The sequence shown here is derived from an EMBL/GenBank/DDBJ whole genome shotgun (WGS) entry which is preliminary data.</text>
</comment>
<proteinExistence type="inferred from homology"/>